<keyword evidence="6" id="KW-0735">Signal-anchor</keyword>
<comment type="subcellular location">
    <subcellularLocation>
        <location evidence="2 13">Golgi apparatus membrane</location>
        <topology evidence="2 13">Single-pass type II membrane protein</topology>
    </subcellularLocation>
</comment>
<keyword evidence="10 13" id="KW-1015">Disulfide bond</keyword>
<evidence type="ECO:0000313" key="16">
    <source>
        <dbReference type="Proteomes" id="UP000198287"/>
    </source>
</evidence>
<dbReference type="SMART" id="SM00458">
    <property type="entry name" value="RICIN"/>
    <property type="match status" value="1"/>
</dbReference>
<keyword evidence="11" id="KW-0325">Glycoprotein</keyword>
<dbReference type="Proteomes" id="UP000198287">
    <property type="component" value="Unassembled WGS sequence"/>
</dbReference>
<keyword evidence="16" id="KW-1185">Reference proteome</keyword>
<dbReference type="STRING" id="158441.A0A226EWL6"/>
<dbReference type="Gene3D" id="2.80.10.50">
    <property type="match status" value="1"/>
</dbReference>
<dbReference type="InterPro" id="IPR029044">
    <property type="entry name" value="Nucleotide-diphossugar_trans"/>
</dbReference>
<dbReference type="FunFam" id="3.90.550.10:FF:000053">
    <property type="entry name" value="Polypeptide N-acetylgalactosaminyltransferase"/>
    <property type="match status" value="1"/>
</dbReference>
<dbReference type="InterPro" id="IPR045885">
    <property type="entry name" value="GalNAc-T"/>
</dbReference>
<evidence type="ECO:0000313" key="15">
    <source>
        <dbReference type="EMBL" id="OXA61568.1"/>
    </source>
</evidence>
<evidence type="ECO:0000256" key="1">
    <source>
        <dbReference type="ARBA" id="ARBA00001936"/>
    </source>
</evidence>
<dbReference type="PROSITE" id="PS50231">
    <property type="entry name" value="RICIN_B_LECTIN"/>
    <property type="match status" value="1"/>
</dbReference>
<dbReference type="Pfam" id="PF00652">
    <property type="entry name" value="Ricin_B_lectin"/>
    <property type="match status" value="1"/>
</dbReference>
<keyword evidence="8 13" id="KW-0333">Golgi apparatus</keyword>
<keyword evidence="5 13" id="KW-0430">Lectin</keyword>
<dbReference type="GO" id="GO:0006493">
    <property type="term" value="P:protein O-linked glycosylation"/>
    <property type="evidence" value="ECO:0007669"/>
    <property type="project" value="TreeGrafter"/>
</dbReference>
<dbReference type="Pfam" id="PF00535">
    <property type="entry name" value="Glycos_transf_2"/>
    <property type="match status" value="1"/>
</dbReference>
<dbReference type="GO" id="GO:0005112">
    <property type="term" value="F:Notch binding"/>
    <property type="evidence" value="ECO:0007669"/>
    <property type="project" value="TreeGrafter"/>
</dbReference>
<name>A0A226EWL6_FOLCA</name>
<dbReference type="PANTHER" id="PTHR11675">
    <property type="entry name" value="N-ACETYLGALACTOSAMINYLTRANSFERASE"/>
    <property type="match status" value="1"/>
</dbReference>
<evidence type="ECO:0000256" key="9">
    <source>
        <dbReference type="ARBA" id="ARBA00023136"/>
    </source>
</evidence>
<evidence type="ECO:0000256" key="7">
    <source>
        <dbReference type="ARBA" id="ARBA00022989"/>
    </source>
</evidence>
<proteinExistence type="inferred from homology"/>
<dbReference type="GO" id="GO:0004653">
    <property type="term" value="F:polypeptide N-acetylgalactosaminyltransferase activity"/>
    <property type="evidence" value="ECO:0007669"/>
    <property type="project" value="TreeGrafter"/>
</dbReference>
<dbReference type="SUPFAM" id="SSF53448">
    <property type="entry name" value="Nucleotide-diphospho-sugar transferases"/>
    <property type="match status" value="1"/>
</dbReference>
<reference evidence="15 16" key="1">
    <citation type="submission" date="2015-12" db="EMBL/GenBank/DDBJ databases">
        <title>The genome of Folsomia candida.</title>
        <authorList>
            <person name="Faddeeva A."/>
            <person name="Derks M.F."/>
            <person name="Anvar Y."/>
            <person name="Smit S."/>
            <person name="Van Straalen N."/>
            <person name="Roelofs D."/>
        </authorList>
    </citation>
    <scope>NUCLEOTIDE SEQUENCE [LARGE SCALE GENOMIC DNA]</scope>
    <source>
        <strain evidence="15 16">VU population</strain>
        <tissue evidence="15">Whole body</tissue>
    </source>
</reference>
<feature type="transmembrane region" description="Helical" evidence="13">
    <location>
        <begin position="30"/>
        <end position="49"/>
    </location>
</feature>
<evidence type="ECO:0000259" key="14">
    <source>
        <dbReference type="SMART" id="SM00458"/>
    </source>
</evidence>
<evidence type="ECO:0000256" key="6">
    <source>
        <dbReference type="ARBA" id="ARBA00022968"/>
    </source>
</evidence>
<dbReference type="OMA" id="PVFQPWH"/>
<evidence type="ECO:0000256" key="2">
    <source>
        <dbReference type="ARBA" id="ARBA00004323"/>
    </source>
</evidence>
<evidence type="ECO:0000256" key="4">
    <source>
        <dbReference type="ARBA" id="ARBA00022692"/>
    </source>
</evidence>
<keyword evidence="12 13" id="KW-0464">Manganese</keyword>
<evidence type="ECO:0000256" key="8">
    <source>
        <dbReference type="ARBA" id="ARBA00023034"/>
    </source>
</evidence>
<sequence length="701" mass="79630">MPFSVSSTFNNGSSNNGLFKKMTTFRHKSFLFGVTLASITWAASFYLYLTLTSSSPDRIPLSISASTSVDNNINDEDLPPSDKLLLSQSSSSLLSFDRPQNYFPKNTVFLNNELYDKEDHDAKDDENVNQIKELSVQGKWRKKFQQLINDKSTKYKNSEKLINSLNSKVKIDAGNGKLEDIGKLGLIQTLVDKKIREEGYRKHAFNVLVSERLGFHREIPDTRHPQCSFQNYPSSSLPDASVIICFYNEEINTLLRTVHTILDRSNPSLLHEIILVDDCSELDNIHEKVLNYAQKHFPAKVSIIKTPKREGLIRARIFGSRHANGDVLIFLDSHVEPGVMWMEPLLTRISENNKTLVAPIVDIINADTFQYSSSPLVKGGFNWGLHFRWDNVPKAQLKTKEDFIKPIISPTHSGGLFAINKQHFVNLGEYDEGMDIWGGENLELSFRAWMCGSRLEIMPCSRVGHVFRKRRPYGGGTNGVDTVLKNSARVAEVWLDEFKEKFYTTNPSARNLDYGDISARVELRHQLKCRSFKWYLDNVYPDMMEQGKSNANDSAKFIPWDKRPRNYIKKFLLRLSKTFFCVESEGDVTKRNAGLVLGKCGSTNKKKQQWSETDKHELVLAELLCLDASSDLPKVAKCHELRGSQEWKKSGDKATPIFSLAAGQCLGVQGKPIMGAQLQMVLCKEDSDHNKFDFIEITQEK</sequence>
<evidence type="ECO:0000256" key="12">
    <source>
        <dbReference type="ARBA" id="ARBA00023211"/>
    </source>
</evidence>
<dbReference type="GO" id="GO:0030246">
    <property type="term" value="F:carbohydrate binding"/>
    <property type="evidence" value="ECO:0007669"/>
    <property type="project" value="UniProtKB-KW"/>
</dbReference>
<dbReference type="InterPro" id="IPR001173">
    <property type="entry name" value="Glyco_trans_2-like"/>
</dbReference>
<dbReference type="AlphaFoldDB" id="A0A226EWL6"/>
<dbReference type="PANTHER" id="PTHR11675:SF63">
    <property type="entry name" value="POLYPEPTIDE N-ACETYLGALACTOSAMINYLTRANSFERASE"/>
    <property type="match status" value="1"/>
</dbReference>
<evidence type="ECO:0000256" key="3">
    <source>
        <dbReference type="ARBA" id="ARBA00005680"/>
    </source>
</evidence>
<feature type="domain" description="Ricin B lectin" evidence="14">
    <location>
        <begin position="569"/>
        <end position="695"/>
    </location>
</feature>
<dbReference type="OrthoDB" id="9982049at2759"/>
<comment type="pathway">
    <text evidence="13">Protein modification; protein glycosylation.</text>
</comment>
<dbReference type="EC" id="2.4.1.-" evidence="13"/>
<evidence type="ECO:0000256" key="5">
    <source>
        <dbReference type="ARBA" id="ARBA00022734"/>
    </source>
</evidence>
<dbReference type="EMBL" id="LNIX01000001">
    <property type="protein sequence ID" value="OXA61568.1"/>
    <property type="molecule type" value="Genomic_DNA"/>
</dbReference>
<gene>
    <name evidence="15" type="ORF">Fcan01_02408</name>
</gene>
<dbReference type="UniPathway" id="UPA00378"/>
<organism evidence="15 16">
    <name type="scientific">Folsomia candida</name>
    <name type="common">Springtail</name>
    <dbReference type="NCBI Taxonomy" id="158441"/>
    <lineage>
        <taxon>Eukaryota</taxon>
        <taxon>Metazoa</taxon>
        <taxon>Ecdysozoa</taxon>
        <taxon>Arthropoda</taxon>
        <taxon>Hexapoda</taxon>
        <taxon>Collembola</taxon>
        <taxon>Entomobryomorpha</taxon>
        <taxon>Isotomoidea</taxon>
        <taxon>Isotomidae</taxon>
        <taxon>Proisotominae</taxon>
        <taxon>Folsomia</taxon>
    </lineage>
</organism>
<evidence type="ECO:0000256" key="10">
    <source>
        <dbReference type="ARBA" id="ARBA00023157"/>
    </source>
</evidence>
<dbReference type="CDD" id="cd02510">
    <property type="entry name" value="pp-GalNAc-T"/>
    <property type="match status" value="1"/>
</dbReference>
<comment type="similarity">
    <text evidence="3 13">Belongs to the glycosyltransferase 2 family. GalNAc-T subfamily.</text>
</comment>
<protein>
    <recommendedName>
        <fullName evidence="13">Polypeptide N-acetylgalactosaminyltransferase</fullName>
        <ecNumber evidence="13">2.4.1.-</ecNumber>
    </recommendedName>
    <alternativeName>
        <fullName evidence="13">Protein-UDP acetylgalactosaminyltransferase</fullName>
    </alternativeName>
</protein>
<dbReference type="Gene3D" id="3.90.550.10">
    <property type="entry name" value="Spore Coat Polysaccharide Biosynthesis Protein SpsA, Chain A"/>
    <property type="match status" value="1"/>
</dbReference>
<evidence type="ECO:0000256" key="13">
    <source>
        <dbReference type="RuleBase" id="RU361242"/>
    </source>
</evidence>
<dbReference type="InterPro" id="IPR035992">
    <property type="entry name" value="Ricin_B-like_lectins"/>
</dbReference>
<keyword evidence="4 13" id="KW-0812">Transmembrane</keyword>
<keyword evidence="13 15" id="KW-0808">Transferase</keyword>
<dbReference type="SUPFAM" id="SSF50370">
    <property type="entry name" value="Ricin B-like lectins"/>
    <property type="match status" value="1"/>
</dbReference>
<accession>A0A226EWL6</accession>
<evidence type="ECO:0000256" key="11">
    <source>
        <dbReference type="ARBA" id="ARBA00023180"/>
    </source>
</evidence>
<keyword evidence="7 13" id="KW-1133">Transmembrane helix</keyword>
<dbReference type="GO" id="GO:0008593">
    <property type="term" value="P:regulation of Notch signaling pathway"/>
    <property type="evidence" value="ECO:0007669"/>
    <property type="project" value="TreeGrafter"/>
</dbReference>
<keyword evidence="9 13" id="KW-0472">Membrane</keyword>
<comment type="cofactor">
    <cofactor evidence="1 13">
        <name>Mn(2+)</name>
        <dbReference type="ChEBI" id="CHEBI:29035"/>
    </cofactor>
</comment>
<comment type="caution">
    <text evidence="15">The sequence shown here is derived from an EMBL/GenBank/DDBJ whole genome shotgun (WGS) entry which is preliminary data.</text>
</comment>
<dbReference type="InterPro" id="IPR000772">
    <property type="entry name" value="Ricin_B_lectin"/>
</dbReference>
<keyword evidence="13" id="KW-0328">Glycosyltransferase</keyword>
<dbReference type="GO" id="GO:0000139">
    <property type="term" value="C:Golgi membrane"/>
    <property type="evidence" value="ECO:0007669"/>
    <property type="project" value="UniProtKB-SubCell"/>
</dbReference>